<keyword evidence="1" id="KW-0812">Transmembrane</keyword>
<evidence type="ECO:0000256" key="1">
    <source>
        <dbReference type="SAM" id="Phobius"/>
    </source>
</evidence>
<proteinExistence type="predicted"/>
<dbReference type="EMBL" id="LCFP01000011">
    <property type="protein sequence ID" value="KKS96358.1"/>
    <property type="molecule type" value="Genomic_DNA"/>
</dbReference>
<dbReference type="Pfam" id="PF18910">
    <property type="entry name" value="DUF5665"/>
    <property type="match status" value="1"/>
</dbReference>
<dbReference type="STRING" id="1618443.UV73_C0011G0030"/>
<feature type="transmembrane region" description="Helical" evidence="1">
    <location>
        <begin position="53"/>
        <end position="74"/>
    </location>
</feature>
<evidence type="ECO:0000313" key="2">
    <source>
        <dbReference type="EMBL" id="KKS96358.1"/>
    </source>
</evidence>
<sequence>MPKTNLKHFKKNSDKLSEKDQEIIRKLDLIYRAADNIHPSIPKLAIRSFFRGIFYAFGATIGFSIIVGVITYILRLLNILPSVQSIIEGMQLDQPFPTP</sequence>
<organism evidence="2 3">
    <name type="scientific">Candidatus Gottesmanbacteria bacterium GW2011_GWA2_43_14</name>
    <dbReference type="NCBI Taxonomy" id="1618443"/>
    <lineage>
        <taxon>Bacteria</taxon>
        <taxon>Candidatus Gottesmaniibacteriota</taxon>
    </lineage>
</organism>
<accession>A0A0G1GBQ0</accession>
<reference evidence="2 3" key="1">
    <citation type="journal article" date="2015" name="Nature">
        <title>rRNA introns, odd ribosomes, and small enigmatic genomes across a large radiation of phyla.</title>
        <authorList>
            <person name="Brown C.T."/>
            <person name="Hug L.A."/>
            <person name="Thomas B.C."/>
            <person name="Sharon I."/>
            <person name="Castelle C.J."/>
            <person name="Singh A."/>
            <person name="Wilkins M.J."/>
            <person name="Williams K.H."/>
            <person name="Banfield J.F."/>
        </authorList>
    </citation>
    <scope>NUCLEOTIDE SEQUENCE [LARGE SCALE GENOMIC DNA]</scope>
</reference>
<name>A0A0G1GBQ0_9BACT</name>
<evidence type="ECO:0000313" key="3">
    <source>
        <dbReference type="Proteomes" id="UP000034894"/>
    </source>
</evidence>
<dbReference type="InterPro" id="IPR043723">
    <property type="entry name" value="DUF5665"/>
</dbReference>
<keyword evidence="1" id="KW-0472">Membrane</keyword>
<dbReference type="Proteomes" id="UP000034894">
    <property type="component" value="Unassembled WGS sequence"/>
</dbReference>
<comment type="caution">
    <text evidence="2">The sequence shown here is derived from an EMBL/GenBank/DDBJ whole genome shotgun (WGS) entry which is preliminary data.</text>
</comment>
<protein>
    <submittedName>
        <fullName evidence="2">Uncharacterized protein</fullName>
    </submittedName>
</protein>
<dbReference type="AlphaFoldDB" id="A0A0G1GBQ0"/>
<gene>
    <name evidence="2" type="ORF">UV73_C0011G0030</name>
</gene>
<keyword evidence="1" id="KW-1133">Transmembrane helix</keyword>